<feature type="transmembrane region" description="Helical" evidence="10">
    <location>
        <begin position="33"/>
        <end position="54"/>
    </location>
</feature>
<comment type="similarity">
    <text evidence="9">Belongs to the OXA1/ALB3/YidC family.</text>
</comment>
<dbReference type="PANTHER" id="PTHR12428">
    <property type="entry name" value="OXA1"/>
    <property type="match status" value="1"/>
</dbReference>
<dbReference type="EMBL" id="MHCR01000018">
    <property type="protein sequence ID" value="OGY25321.1"/>
    <property type="molecule type" value="Genomic_DNA"/>
</dbReference>
<dbReference type="STRING" id="1802595.A2134_00050"/>
<evidence type="ECO:0000256" key="2">
    <source>
        <dbReference type="ARBA" id="ARBA00022448"/>
    </source>
</evidence>
<keyword evidence="8" id="KW-0143">Chaperone</keyword>
<dbReference type="GO" id="GO:0051205">
    <property type="term" value="P:protein insertion into membrane"/>
    <property type="evidence" value="ECO:0007669"/>
    <property type="project" value="TreeGrafter"/>
</dbReference>
<evidence type="ECO:0000256" key="1">
    <source>
        <dbReference type="ARBA" id="ARBA00004651"/>
    </source>
</evidence>
<dbReference type="NCBIfam" id="TIGR03592">
    <property type="entry name" value="yidC_oxa1_cterm"/>
    <property type="match status" value="1"/>
</dbReference>
<evidence type="ECO:0000256" key="10">
    <source>
        <dbReference type="SAM" id="Phobius"/>
    </source>
</evidence>
<protein>
    <recommendedName>
        <fullName evidence="11">Membrane insertase YidC/Oxa/ALB C-terminal domain-containing protein</fullName>
    </recommendedName>
</protein>
<organism evidence="12 13">
    <name type="scientific">Candidatus Woykebacteria bacterium RBG_16_39_9b</name>
    <dbReference type="NCBI Taxonomy" id="1802595"/>
    <lineage>
        <taxon>Bacteria</taxon>
        <taxon>Candidatus Woykeibacteriota</taxon>
    </lineage>
</organism>
<evidence type="ECO:0000256" key="3">
    <source>
        <dbReference type="ARBA" id="ARBA00022475"/>
    </source>
</evidence>
<gene>
    <name evidence="12" type="ORF">A2134_00050</name>
</gene>
<evidence type="ECO:0000313" key="12">
    <source>
        <dbReference type="EMBL" id="OGY25321.1"/>
    </source>
</evidence>
<evidence type="ECO:0000259" key="11">
    <source>
        <dbReference type="Pfam" id="PF02096"/>
    </source>
</evidence>
<keyword evidence="5" id="KW-0653">Protein transport</keyword>
<evidence type="ECO:0000313" key="13">
    <source>
        <dbReference type="Proteomes" id="UP000178162"/>
    </source>
</evidence>
<dbReference type="InterPro" id="IPR047196">
    <property type="entry name" value="YidC_ALB_C"/>
</dbReference>
<dbReference type="InterPro" id="IPR001708">
    <property type="entry name" value="YidC/ALB3/OXA1/COX18"/>
</dbReference>
<keyword evidence="2" id="KW-0813">Transport</keyword>
<evidence type="ECO:0000256" key="7">
    <source>
        <dbReference type="ARBA" id="ARBA00023136"/>
    </source>
</evidence>
<accession>A0A1G1WCG7</accession>
<evidence type="ECO:0000256" key="8">
    <source>
        <dbReference type="ARBA" id="ARBA00023186"/>
    </source>
</evidence>
<comment type="subcellular location">
    <subcellularLocation>
        <location evidence="1">Cell membrane</location>
        <topology evidence="1">Multi-pass membrane protein</topology>
    </subcellularLocation>
    <subcellularLocation>
        <location evidence="9">Membrane</location>
        <topology evidence="9">Multi-pass membrane protein</topology>
    </subcellularLocation>
</comment>
<feature type="domain" description="Membrane insertase YidC/Oxa/ALB C-terminal" evidence="11">
    <location>
        <begin position="32"/>
        <end position="223"/>
    </location>
</feature>
<dbReference type="InterPro" id="IPR028055">
    <property type="entry name" value="YidC/Oxa/ALB_C"/>
</dbReference>
<feature type="transmembrane region" description="Helical" evidence="10">
    <location>
        <begin position="100"/>
        <end position="121"/>
    </location>
</feature>
<keyword evidence="4 9" id="KW-0812">Transmembrane</keyword>
<feature type="transmembrane region" description="Helical" evidence="10">
    <location>
        <begin position="207"/>
        <end position="229"/>
    </location>
</feature>
<evidence type="ECO:0000256" key="9">
    <source>
        <dbReference type="RuleBase" id="RU003945"/>
    </source>
</evidence>
<dbReference type="GO" id="GO:0005886">
    <property type="term" value="C:plasma membrane"/>
    <property type="evidence" value="ECO:0007669"/>
    <property type="project" value="UniProtKB-SubCell"/>
</dbReference>
<name>A0A1G1WCG7_9BACT</name>
<reference evidence="12 13" key="1">
    <citation type="journal article" date="2016" name="Nat. Commun.">
        <title>Thousands of microbial genomes shed light on interconnected biogeochemical processes in an aquifer system.</title>
        <authorList>
            <person name="Anantharaman K."/>
            <person name="Brown C.T."/>
            <person name="Hug L.A."/>
            <person name="Sharon I."/>
            <person name="Castelle C.J."/>
            <person name="Probst A.J."/>
            <person name="Thomas B.C."/>
            <person name="Singh A."/>
            <person name="Wilkins M.J."/>
            <person name="Karaoz U."/>
            <person name="Brodie E.L."/>
            <person name="Williams K.H."/>
            <person name="Hubbard S.S."/>
            <person name="Banfield J.F."/>
        </authorList>
    </citation>
    <scope>NUCLEOTIDE SEQUENCE [LARGE SCALE GENOMIC DNA]</scope>
</reference>
<dbReference type="PANTHER" id="PTHR12428:SF65">
    <property type="entry name" value="CYTOCHROME C OXIDASE ASSEMBLY PROTEIN COX18, MITOCHONDRIAL"/>
    <property type="match status" value="1"/>
</dbReference>
<evidence type="ECO:0000256" key="5">
    <source>
        <dbReference type="ARBA" id="ARBA00022927"/>
    </source>
</evidence>
<dbReference type="CDD" id="cd20070">
    <property type="entry name" value="5TM_YidC_Alb3"/>
    <property type="match status" value="1"/>
</dbReference>
<feature type="transmembrane region" description="Helical" evidence="10">
    <location>
        <begin position="7"/>
        <end position="27"/>
    </location>
</feature>
<dbReference type="Pfam" id="PF02096">
    <property type="entry name" value="60KD_IMP"/>
    <property type="match status" value="1"/>
</dbReference>
<sequence length="242" mass="27076">MNTLSLLWNTILINPLVGTLSFLYSVLFQNLGLAIIGLTVLIRILITPISIRAVRSSKKLQDLQPKLTEIKNKHASDKKRQAEEQMKLYQTHGVNPASGCLLNIPQLLFVFALFGILNSKISGLGFNTGFLWLDLAKPDPLFIFPVLAGASQLILSRMMMPSVGSQKTSNQKDSANDLATSMQSQMMYIFPLMTTFFSTRFPSGVVLMWIIFTIFSIIQQYMVAGLGGLEKWVAMLRKQKKQ</sequence>
<keyword evidence="3" id="KW-1003">Cell membrane</keyword>
<keyword evidence="7 10" id="KW-0472">Membrane</keyword>
<comment type="caution">
    <text evidence="12">The sequence shown here is derived from an EMBL/GenBank/DDBJ whole genome shotgun (WGS) entry which is preliminary data.</text>
</comment>
<keyword evidence="6 10" id="KW-1133">Transmembrane helix</keyword>
<evidence type="ECO:0000256" key="6">
    <source>
        <dbReference type="ARBA" id="ARBA00022989"/>
    </source>
</evidence>
<dbReference type="GO" id="GO:0015031">
    <property type="term" value="P:protein transport"/>
    <property type="evidence" value="ECO:0007669"/>
    <property type="project" value="UniProtKB-KW"/>
</dbReference>
<dbReference type="AlphaFoldDB" id="A0A1G1WCG7"/>
<evidence type="ECO:0000256" key="4">
    <source>
        <dbReference type="ARBA" id="ARBA00022692"/>
    </source>
</evidence>
<dbReference type="GO" id="GO:0032977">
    <property type="term" value="F:membrane insertase activity"/>
    <property type="evidence" value="ECO:0007669"/>
    <property type="project" value="InterPro"/>
</dbReference>
<dbReference type="Proteomes" id="UP000178162">
    <property type="component" value="Unassembled WGS sequence"/>
</dbReference>
<proteinExistence type="inferred from homology"/>